<dbReference type="Proteomes" id="UP000271241">
    <property type="component" value="Unassembled WGS sequence"/>
</dbReference>
<dbReference type="Pfam" id="PF04603">
    <property type="entry name" value="Mog1"/>
    <property type="match status" value="1"/>
</dbReference>
<dbReference type="STRING" id="78915.A0A4P9XZF7"/>
<dbReference type="PANTHER" id="PTHR15837:SF0">
    <property type="entry name" value="RAN GUANINE NUCLEOTIDE RELEASE FACTOR"/>
    <property type="match status" value="1"/>
</dbReference>
<dbReference type="SUPFAM" id="SSF55724">
    <property type="entry name" value="Mog1p/PsbP-like"/>
    <property type="match status" value="1"/>
</dbReference>
<dbReference type="PANTHER" id="PTHR15837">
    <property type="entry name" value="RAN GUANINE NUCLEOTIDE RELEASE FACTOR"/>
    <property type="match status" value="1"/>
</dbReference>
<dbReference type="GO" id="GO:0006606">
    <property type="term" value="P:protein import into nucleus"/>
    <property type="evidence" value="ECO:0007669"/>
    <property type="project" value="TreeGrafter"/>
</dbReference>
<accession>A0A4P9XZF7</accession>
<protein>
    <submittedName>
        <fullName evidence="4">Uncharacterized protein</fullName>
    </submittedName>
</protein>
<dbReference type="GO" id="GO:0005085">
    <property type="term" value="F:guanyl-nucleotide exchange factor activity"/>
    <property type="evidence" value="ECO:0007669"/>
    <property type="project" value="TreeGrafter"/>
</dbReference>
<evidence type="ECO:0000256" key="2">
    <source>
        <dbReference type="ARBA" id="ARBA00022448"/>
    </source>
</evidence>
<reference evidence="5" key="1">
    <citation type="journal article" date="2018" name="Nat. Microbiol.">
        <title>Leveraging single-cell genomics to expand the fungal tree of life.</title>
        <authorList>
            <person name="Ahrendt S.R."/>
            <person name="Quandt C.A."/>
            <person name="Ciobanu D."/>
            <person name="Clum A."/>
            <person name="Salamov A."/>
            <person name="Andreopoulos B."/>
            <person name="Cheng J.F."/>
            <person name="Woyke T."/>
            <person name="Pelin A."/>
            <person name="Henrissat B."/>
            <person name="Reynolds N.K."/>
            <person name="Benny G.L."/>
            <person name="Smith M.E."/>
            <person name="James T.Y."/>
            <person name="Grigoriev I.V."/>
        </authorList>
    </citation>
    <scope>NUCLEOTIDE SEQUENCE [LARGE SCALE GENOMIC DNA]</scope>
    <source>
        <strain evidence="5">RSA 1356</strain>
    </source>
</reference>
<dbReference type="AlphaFoldDB" id="A0A4P9XZF7"/>
<keyword evidence="3" id="KW-0653">Protein transport</keyword>
<gene>
    <name evidence="4" type="ORF">THASP1DRAFT_27058</name>
</gene>
<dbReference type="Gene3D" id="3.40.1000.10">
    <property type="entry name" value="Mog1/PsbP, alpha/beta/alpha sandwich"/>
    <property type="match status" value="1"/>
</dbReference>
<keyword evidence="5" id="KW-1185">Reference proteome</keyword>
<dbReference type="InterPro" id="IPR007681">
    <property type="entry name" value="Mog1"/>
</dbReference>
<evidence type="ECO:0000256" key="1">
    <source>
        <dbReference type="ARBA" id="ARBA00010307"/>
    </source>
</evidence>
<organism evidence="4 5">
    <name type="scientific">Thamnocephalis sphaerospora</name>
    <dbReference type="NCBI Taxonomy" id="78915"/>
    <lineage>
        <taxon>Eukaryota</taxon>
        <taxon>Fungi</taxon>
        <taxon>Fungi incertae sedis</taxon>
        <taxon>Zoopagomycota</taxon>
        <taxon>Zoopagomycotina</taxon>
        <taxon>Zoopagomycetes</taxon>
        <taxon>Zoopagales</taxon>
        <taxon>Sigmoideomycetaceae</taxon>
        <taxon>Thamnocephalis</taxon>
    </lineage>
</organism>
<proteinExistence type="inferred from homology"/>
<name>A0A4P9XZF7_9FUNG</name>
<dbReference type="InterPro" id="IPR016123">
    <property type="entry name" value="Mog1/PsbP_a/b/a-sand"/>
</dbReference>
<sequence>MSSSSPAATATAATDLTMRDLYGGALRAMVPERFVDIRQVDGRLVTLQLREVPDHQEVFADTETEESVIVELLELDTDVANEQCARFHFQQIAEHNEAVRAQIVQEAQLTAADMPHLPEDALGYVLAGDQDVAKFRERSADAINTVRLFLAVLRLPRVGTDVLITVNVPVVVGAASSSRQHWGAGDLQAGLDHLRTLVGSIDVRDWGLFGSS</sequence>
<keyword evidence="2" id="KW-0813">Transport</keyword>
<evidence type="ECO:0000313" key="4">
    <source>
        <dbReference type="EMBL" id="RKP11141.1"/>
    </source>
</evidence>
<dbReference type="GO" id="GO:0031267">
    <property type="term" value="F:small GTPase binding"/>
    <property type="evidence" value="ECO:0007669"/>
    <property type="project" value="TreeGrafter"/>
</dbReference>
<evidence type="ECO:0000313" key="5">
    <source>
        <dbReference type="Proteomes" id="UP000271241"/>
    </source>
</evidence>
<dbReference type="OrthoDB" id="10255285at2759"/>
<dbReference type="EMBL" id="KZ992425">
    <property type="protein sequence ID" value="RKP11141.1"/>
    <property type="molecule type" value="Genomic_DNA"/>
</dbReference>
<evidence type="ECO:0000256" key="3">
    <source>
        <dbReference type="ARBA" id="ARBA00022927"/>
    </source>
</evidence>
<comment type="similarity">
    <text evidence="1">Belongs to the MOG1 family.</text>
</comment>
<dbReference type="GO" id="GO:0005634">
    <property type="term" value="C:nucleus"/>
    <property type="evidence" value="ECO:0007669"/>
    <property type="project" value="TreeGrafter"/>
</dbReference>